<dbReference type="PANTHER" id="PTHR35867:SF1">
    <property type="entry name" value="PROTEIN RSEC"/>
    <property type="match status" value="1"/>
</dbReference>
<dbReference type="PANTHER" id="PTHR35867">
    <property type="entry name" value="PROTEIN RSEC"/>
    <property type="match status" value="1"/>
</dbReference>
<sequence length="138" mass="15038">MAMTKEGLVLENNNGNLKIKVDRNSACGSCAASASCVERKTTIIEVFSADNINKGDKVILESDADEISRISALVYIIPAILVMLGAILPSMLLKNTGYDTNLISLGSVILMLALSILYIKRLDKGSKKEKFIKVRKVY</sequence>
<keyword evidence="1" id="KW-0812">Transmembrane</keyword>
<evidence type="ECO:0000256" key="1">
    <source>
        <dbReference type="SAM" id="Phobius"/>
    </source>
</evidence>
<dbReference type="InterPro" id="IPR007359">
    <property type="entry name" value="SigmaE_reg_RseC_MucC"/>
</dbReference>
<reference evidence="2 3" key="1">
    <citation type="submission" date="2014-07" db="EMBL/GenBank/DDBJ databases">
        <authorList>
            <person name="McCorrison J."/>
            <person name="Sanka R."/>
            <person name="Torralba M."/>
            <person name="Gillis M."/>
            <person name="Haft D.H."/>
            <person name="Methe B."/>
            <person name="Sutton G."/>
            <person name="Nelson K.E."/>
        </authorList>
    </citation>
    <scope>NUCLEOTIDE SEQUENCE [LARGE SCALE GENOMIC DNA]</scope>
    <source>
        <strain evidence="2 3">S7-1-13</strain>
    </source>
</reference>
<feature type="transmembrane region" description="Helical" evidence="1">
    <location>
        <begin position="72"/>
        <end position="90"/>
    </location>
</feature>
<gene>
    <name evidence="2" type="ORF">HMPREF1630_09065</name>
</gene>
<protein>
    <submittedName>
        <fullName evidence="2">Sigma E positive regulator RseC/MucC</fullName>
    </submittedName>
</protein>
<dbReference type="Proteomes" id="UP000029579">
    <property type="component" value="Unassembled WGS sequence"/>
</dbReference>
<evidence type="ECO:0000313" key="3">
    <source>
        <dbReference type="Proteomes" id="UP000029579"/>
    </source>
</evidence>
<evidence type="ECO:0000313" key="2">
    <source>
        <dbReference type="EMBL" id="KGF03131.1"/>
    </source>
</evidence>
<dbReference type="Pfam" id="PF04246">
    <property type="entry name" value="RseC_MucC"/>
    <property type="match status" value="1"/>
</dbReference>
<dbReference type="eggNOG" id="COG3086">
    <property type="taxonomic scope" value="Bacteria"/>
</dbReference>
<accession>A0A095X095</accession>
<organism evidence="2 3">
    <name type="scientific">Anaerococcus lactolyticus S7-1-13</name>
    <dbReference type="NCBI Taxonomy" id="1284686"/>
    <lineage>
        <taxon>Bacteria</taxon>
        <taxon>Bacillati</taxon>
        <taxon>Bacillota</taxon>
        <taxon>Tissierellia</taxon>
        <taxon>Tissierellales</taxon>
        <taxon>Peptoniphilaceae</taxon>
        <taxon>Anaerococcus</taxon>
    </lineage>
</organism>
<feature type="transmembrane region" description="Helical" evidence="1">
    <location>
        <begin position="102"/>
        <end position="119"/>
    </location>
</feature>
<dbReference type="AlphaFoldDB" id="A0A095X095"/>
<dbReference type="OrthoDB" id="1691836at2"/>
<name>A0A095X095_9FIRM</name>
<comment type="caution">
    <text evidence="2">The sequence shown here is derived from an EMBL/GenBank/DDBJ whole genome shotgun (WGS) entry which is preliminary data.</text>
</comment>
<dbReference type="EMBL" id="JRMW01000043">
    <property type="protein sequence ID" value="KGF03131.1"/>
    <property type="molecule type" value="Genomic_DNA"/>
</dbReference>
<dbReference type="PIRSF" id="PIRSF004923">
    <property type="entry name" value="RseC"/>
    <property type="match status" value="1"/>
</dbReference>
<keyword evidence="1" id="KW-1133">Transmembrane helix</keyword>
<keyword evidence="1" id="KW-0472">Membrane</keyword>
<proteinExistence type="predicted"/>
<dbReference type="RefSeq" id="WP_037328808.1">
    <property type="nucleotide sequence ID" value="NZ_JRMW01000043.1"/>
</dbReference>
<dbReference type="InterPro" id="IPR026268">
    <property type="entry name" value="RseC"/>
</dbReference>